<name>A0ACC0VT02_9STRA</name>
<keyword evidence="2" id="KW-1185">Reference proteome</keyword>
<protein>
    <submittedName>
        <fullName evidence="1">Uncharacterized protein</fullName>
    </submittedName>
</protein>
<evidence type="ECO:0000313" key="2">
    <source>
        <dbReference type="Proteomes" id="UP001163321"/>
    </source>
</evidence>
<comment type="caution">
    <text evidence="1">The sequence shown here is derived from an EMBL/GenBank/DDBJ whole genome shotgun (WGS) entry which is preliminary data.</text>
</comment>
<organism evidence="1 2">
    <name type="scientific">Peronosclerospora sorghi</name>
    <dbReference type="NCBI Taxonomy" id="230839"/>
    <lineage>
        <taxon>Eukaryota</taxon>
        <taxon>Sar</taxon>
        <taxon>Stramenopiles</taxon>
        <taxon>Oomycota</taxon>
        <taxon>Peronosporomycetes</taxon>
        <taxon>Peronosporales</taxon>
        <taxon>Peronosporaceae</taxon>
        <taxon>Peronosclerospora</taxon>
    </lineage>
</organism>
<dbReference type="EMBL" id="CM047586">
    <property type="protein sequence ID" value="KAI9908868.1"/>
    <property type="molecule type" value="Genomic_DNA"/>
</dbReference>
<sequence>MTTEKRQQGRKPAFDASAALAGDGYESPGRGGLPVETGDDYAKILDKCNMEIFYSEDPKRAVECLVH</sequence>
<proteinExistence type="predicted"/>
<evidence type="ECO:0000313" key="1">
    <source>
        <dbReference type="EMBL" id="KAI9908868.1"/>
    </source>
</evidence>
<gene>
    <name evidence="1" type="ORF">PsorP6_014745</name>
</gene>
<reference evidence="1 2" key="1">
    <citation type="journal article" date="2022" name="bioRxiv">
        <title>The genome of the oomycete Peronosclerospora sorghi, a cosmopolitan pathogen of maize and sorghum, is inflated with dispersed pseudogenes.</title>
        <authorList>
            <person name="Fletcher K."/>
            <person name="Martin F."/>
            <person name="Isakeit T."/>
            <person name="Cavanaugh K."/>
            <person name="Magill C."/>
            <person name="Michelmore R."/>
        </authorList>
    </citation>
    <scope>NUCLEOTIDE SEQUENCE [LARGE SCALE GENOMIC DNA]</scope>
    <source>
        <strain evidence="1">P6</strain>
    </source>
</reference>
<accession>A0ACC0VT02</accession>
<dbReference type="Proteomes" id="UP001163321">
    <property type="component" value="Chromosome 7"/>
</dbReference>